<accession>B4M2T6</accession>
<dbReference type="AlphaFoldDB" id="B4M2T6"/>
<reference evidence="13" key="2">
    <citation type="journal article" date="2008" name="Bioinformatics">
        <title>Assembly reconciliation.</title>
        <authorList>
            <person name="Zimin A.V."/>
            <person name="Smith D.R."/>
            <person name="Sutton G."/>
            <person name="Yorke J.A."/>
        </authorList>
    </citation>
    <scope>NUCLEOTIDE SEQUENCE</scope>
    <source>
        <strain evidence="13">TSC#15010-1051.87</strain>
    </source>
</reference>
<evidence type="ECO:0000256" key="5">
    <source>
        <dbReference type="ARBA" id="ARBA00022598"/>
    </source>
</evidence>
<dbReference type="EMBL" id="CH940651">
    <property type="protein sequence ID" value="KRF82015.1"/>
    <property type="molecule type" value="Genomic_DNA"/>
</dbReference>
<keyword evidence="13" id="KW-0378">Hydrolase</keyword>
<evidence type="ECO:0000256" key="9">
    <source>
        <dbReference type="ARBA" id="ARBA00030681"/>
    </source>
</evidence>
<dbReference type="OrthoDB" id="2020662at2759"/>
<keyword evidence="8 11" id="KW-0520">NAD</keyword>
<sequence length="782" mass="87595">MGRKITVAVTTLNQWALDFEGNMARILQSILEAKDMGASYRTGPELEVCGYSCEDHFRETDTFLHSWETLVEIMMSPICENMLVDVGMPVMHQNVAYNCRVAFFNRQLLLIRPKMAMCDDGNYRESRWFTAWTKSLRTEEYLLPRLITKHTGQETVPFGDAVIATRDTCIGYEICEELWNVRSKHIEMSLSGVELIVNGSGSYMELRKAHITNDLICNASFKAGGAYLFSNLRGCDGQRVYFNGCSAIALNGDLLARGKQFALQDVEVILATIDLEEIRAYRVSLRSRCSAAAGAVTYPRIRCDFEMSTHSDIFKISTPPLQLTNHTPEEEIALGPACWLWDYLRRSGQGGFFLPLSGGVDSSSSATIVYSMCQQIVHAVELGDAQVLYDIRKILADTDYTPINAAALCNRLLVTCFMGSVNSSKETRCRAAQLASQLGSYHIEISIDLAVNALLSIFNAVTGLTPVFRTQGGCARQNLALQNIQSRIRMVLAYIFAQLMLWVRNRPGGLLVLGSSNVDESLRGYLTKYDCSSADINPIGGISKTDLRRFLAYAREKFNLPVLESIIDAPPTAELEPLLANGELLQTDEEDMGMSYAELSEFGRLRKQFFCGPYSMFCRLMATWKNGLSPKEVAEKVKHFFRCYAINRHKMTVLTPSVHAENYSPDDNRFDHRPFLYRANWSWQFKAIDDEIDKLQPIYTPSTQMRPKSDELLLSVDTSTQQSLHFDDSKHSSPLSSASLDVGVSTAGLPSIDNQPWKKPSGYSKLHVNVLGKIKDRTGIPV</sequence>
<dbReference type="SUPFAM" id="SSF56317">
    <property type="entry name" value="Carbon-nitrogen hydrolase"/>
    <property type="match status" value="1"/>
</dbReference>
<name>B4M2T6_DROVI</name>
<dbReference type="eggNOG" id="KOG2303">
    <property type="taxonomic scope" value="Eukaryota"/>
</dbReference>
<evidence type="ECO:0000256" key="11">
    <source>
        <dbReference type="PIRNR" id="PIRNR006630"/>
    </source>
</evidence>
<comment type="catalytic activity">
    <reaction evidence="10 11">
        <text>deamido-NAD(+) + L-glutamine + ATP + H2O = L-glutamate + AMP + diphosphate + NAD(+) + H(+)</text>
        <dbReference type="Rhea" id="RHEA:24384"/>
        <dbReference type="ChEBI" id="CHEBI:15377"/>
        <dbReference type="ChEBI" id="CHEBI:15378"/>
        <dbReference type="ChEBI" id="CHEBI:29985"/>
        <dbReference type="ChEBI" id="CHEBI:30616"/>
        <dbReference type="ChEBI" id="CHEBI:33019"/>
        <dbReference type="ChEBI" id="CHEBI:57540"/>
        <dbReference type="ChEBI" id="CHEBI:58359"/>
        <dbReference type="ChEBI" id="CHEBI:58437"/>
        <dbReference type="ChEBI" id="CHEBI:456215"/>
        <dbReference type="EC" id="6.3.5.1"/>
    </reaction>
</comment>
<dbReference type="InterPro" id="IPR022310">
    <property type="entry name" value="NAD/GMP_synthase"/>
</dbReference>
<dbReference type="PANTHER" id="PTHR23090">
    <property type="entry name" value="NH 3 /GLUTAMINE-DEPENDENT NAD + SYNTHETASE"/>
    <property type="match status" value="1"/>
</dbReference>
<dbReference type="InterPro" id="IPR036526">
    <property type="entry name" value="C-N_Hydrolase_sf"/>
</dbReference>
<dbReference type="OMA" id="TSQEVCN"/>
<evidence type="ECO:0000256" key="6">
    <source>
        <dbReference type="ARBA" id="ARBA00022741"/>
    </source>
</evidence>
<keyword evidence="5 11" id="KW-0436">Ligase</keyword>
<feature type="domain" description="CN hydrolase" evidence="12">
    <location>
        <begin position="5"/>
        <end position="275"/>
    </location>
</feature>
<dbReference type="SUPFAM" id="SSF52402">
    <property type="entry name" value="Adenine nucleotide alpha hydrolases-like"/>
    <property type="match status" value="1"/>
</dbReference>
<evidence type="ECO:0000259" key="12">
    <source>
        <dbReference type="PROSITE" id="PS50263"/>
    </source>
</evidence>
<dbReference type="NCBIfam" id="TIGR00552">
    <property type="entry name" value="nadE"/>
    <property type="match status" value="1"/>
</dbReference>
<dbReference type="Pfam" id="PF00795">
    <property type="entry name" value="CN_hydrolase"/>
    <property type="match status" value="1"/>
</dbReference>
<dbReference type="InterPro" id="IPR003694">
    <property type="entry name" value="NAD_synthase"/>
</dbReference>
<dbReference type="Pfam" id="PF02540">
    <property type="entry name" value="NAD_synthase"/>
    <property type="match status" value="1"/>
</dbReference>
<evidence type="ECO:0000256" key="8">
    <source>
        <dbReference type="ARBA" id="ARBA00023027"/>
    </source>
</evidence>
<dbReference type="InterPro" id="IPR003010">
    <property type="entry name" value="C-N_Hydrolase"/>
</dbReference>
<keyword evidence="14" id="KW-1185">Reference proteome</keyword>
<keyword evidence="6 11" id="KW-0547">Nucleotide-binding</keyword>
<keyword evidence="7 11" id="KW-0067">ATP-binding</keyword>
<comment type="pathway">
    <text evidence="1 11">Cofactor biosynthesis; NAD(+) biosynthesis; NAD(+) from deamido-NAD(+) (L-Gln route): step 1/1.</text>
</comment>
<dbReference type="UniPathway" id="UPA00253">
    <property type="reaction ID" value="UER00334"/>
</dbReference>
<dbReference type="EC" id="6.3.5.1" evidence="3 11"/>
<dbReference type="InterPro" id="IPR014729">
    <property type="entry name" value="Rossmann-like_a/b/a_fold"/>
</dbReference>
<organism evidence="13 14">
    <name type="scientific">Drosophila virilis</name>
    <name type="common">Fruit fly</name>
    <dbReference type="NCBI Taxonomy" id="7244"/>
    <lineage>
        <taxon>Eukaryota</taxon>
        <taxon>Metazoa</taxon>
        <taxon>Ecdysozoa</taxon>
        <taxon>Arthropoda</taxon>
        <taxon>Hexapoda</taxon>
        <taxon>Insecta</taxon>
        <taxon>Pterygota</taxon>
        <taxon>Neoptera</taxon>
        <taxon>Endopterygota</taxon>
        <taxon>Diptera</taxon>
        <taxon>Brachycera</taxon>
        <taxon>Muscomorpha</taxon>
        <taxon>Ephydroidea</taxon>
        <taxon>Drosophilidae</taxon>
        <taxon>Drosophila</taxon>
    </lineage>
</organism>
<dbReference type="FunFam" id="3.40.50.620:FF:000036">
    <property type="entry name" value="Glutamine-dependent NAD(+) synthetase"/>
    <property type="match status" value="1"/>
</dbReference>
<dbReference type="GO" id="GO:0009435">
    <property type="term" value="P:NAD+ biosynthetic process"/>
    <property type="evidence" value="ECO:0007669"/>
    <property type="project" value="UniProtKB-UniRule"/>
</dbReference>
<dbReference type="Gene3D" id="3.40.50.620">
    <property type="entry name" value="HUPs"/>
    <property type="match status" value="1"/>
</dbReference>
<dbReference type="CDD" id="cd00553">
    <property type="entry name" value="NAD_synthase"/>
    <property type="match status" value="1"/>
</dbReference>
<dbReference type="Gene3D" id="3.60.110.10">
    <property type="entry name" value="Carbon-nitrogen hydrolase"/>
    <property type="match status" value="1"/>
</dbReference>
<dbReference type="STRING" id="7244.B4M2T6"/>
<dbReference type="FunFam" id="3.60.110.10:FF:000003">
    <property type="entry name" value="Glutamine-dependent NAD(+) synthetase"/>
    <property type="match status" value="1"/>
</dbReference>
<dbReference type="CDD" id="cd07570">
    <property type="entry name" value="GAT_Gln-NAD-synth"/>
    <property type="match status" value="1"/>
</dbReference>
<dbReference type="FunCoup" id="B4M2T6">
    <property type="interactions" value="1415"/>
</dbReference>
<dbReference type="PIRSF" id="PIRSF006630">
    <property type="entry name" value="NADS_GAT"/>
    <property type="match status" value="1"/>
</dbReference>
<evidence type="ECO:0000256" key="1">
    <source>
        <dbReference type="ARBA" id="ARBA00005188"/>
    </source>
</evidence>
<reference evidence="13 14" key="1">
    <citation type="journal article" date="2007" name="Nature">
        <title>Evolution of genes and genomes on the Drosophila phylogeny.</title>
        <authorList>
            <consortium name="Drosophila 12 Genomes Consortium"/>
            <person name="Clark A.G."/>
            <person name="Eisen M.B."/>
            <person name="Smith D.R."/>
            <person name="Bergman C.M."/>
            <person name="Oliver B."/>
            <person name="Markow T.A."/>
            <person name="Kaufman T.C."/>
            <person name="Kellis M."/>
            <person name="Gelbart W."/>
            <person name="Iyer V.N."/>
            <person name="Pollard D.A."/>
            <person name="Sackton T.B."/>
            <person name="Larracuente A.M."/>
            <person name="Singh N.D."/>
            <person name="Abad J.P."/>
            <person name="Abt D.N."/>
            <person name="Adryan B."/>
            <person name="Aguade M."/>
            <person name="Akashi H."/>
            <person name="Anderson W.W."/>
            <person name="Aquadro C.F."/>
            <person name="Ardell D.H."/>
            <person name="Arguello R."/>
            <person name="Artieri C.G."/>
            <person name="Barbash D.A."/>
            <person name="Barker D."/>
            <person name="Barsanti P."/>
            <person name="Batterham P."/>
            <person name="Batzoglou S."/>
            <person name="Begun D."/>
            <person name="Bhutkar A."/>
            <person name="Blanco E."/>
            <person name="Bosak S.A."/>
            <person name="Bradley R.K."/>
            <person name="Brand A.D."/>
            <person name="Brent M.R."/>
            <person name="Brooks A.N."/>
            <person name="Brown R.H."/>
            <person name="Butlin R.K."/>
            <person name="Caggese C."/>
            <person name="Calvi B.R."/>
            <person name="Bernardo de Carvalho A."/>
            <person name="Caspi A."/>
            <person name="Castrezana S."/>
            <person name="Celniker S.E."/>
            <person name="Chang J.L."/>
            <person name="Chapple C."/>
            <person name="Chatterji S."/>
            <person name="Chinwalla A."/>
            <person name="Civetta A."/>
            <person name="Clifton S.W."/>
            <person name="Comeron J.M."/>
            <person name="Costello J.C."/>
            <person name="Coyne J.A."/>
            <person name="Daub J."/>
            <person name="David R.G."/>
            <person name="Delcher A.L."/>
            <person name="Delehaunty K."/>
            <person name="Do C.B."/>
            <person name="Ebling H."/>
            <person name="Edwards K."/>
            <person name="Eickbush T."/>
            <person name="Evans J.D."/>
            <person name="Filipski A."/>
            <person name="Findeiss S."/>
            <person name="Freyhult E."/>
            <person name="Fulton L."/>
            <person name="Fulton R."/>
            <person name="Garcia A.C."/>
            <person name="Gardiner A."/>
            <person name="Garfield D.A."/>
            <person name="Garvin B.E."/>
            <person name="Gibson G."/>
            <person name="Gilbert D."/>
            <person name="Gnerre S."/>
            <person name="Godfrey J."/>
            <person name="Good R."/>
            <person name="Gotea V."/>
            <person name="Gravely B."/>
            <person name="Greenberg A.J."/>
            <person name="Griffiths-Jones S."/>
            <person name="Gross S."/>
            <person name="Guigo R."/>
            <person name="Gustafson E.A."/>
            <person name="Haerty W."/>
            <person name="Hahn M.W."/>
            <person name="Halligan D.L."/>
            <person name="Halpern A.L."/>
            <person name="Halter G.M."/>
            <person name="Han M.V."/>
            <person name="Heger A."/>
            <person name="Hillier L."/>
            <person name="Hinrichs A.S."/>
            <person name="Holmes I."/>
            <person name="Hoskins R.A."/>
            <person name="Hubisz M.J."/>
            <person name="Hultmark D."/>
            <person name="Huntley M.A."/>
            <person name="Jaffe D.B."/>
            <person name="Jagadeeshan S."/>
            <person name="Jeck W.R."/>
            <person name="Johnson J."/>
            <person name="Jones C.D."/>
            <person name="Jordan W.C."/>
            <person name="Karpen G.H."/>
            <person name="Kataoka E."/>
            <person name="Keightley P.D."/>
            <person name="Kheradpour P."/>
            <person name="Kirkness E.F."/>
            <person name="Koerich L.B."/>
            <person name="Kristiansen K."/>
            <person name="Kudrna D."/>
            <person name="Kulathinal R.J."/>
            <person name="Kumar S."/>
            <person name="Kwok R."/>
            <person name="Lander E."/>
            <person name="Langley C.H."/>
            <person name="Lapoint R."/>
            <person name="Lazzaro B.P."/>
            <person name="Lee S.J."/>
            <person name="Levesque L."/>
            <person name="Li R."/>
            <person name="Lin C.F."/>
            <person name="Lin M.F."/>
            <person name="Lindblad-Toh K."/>
            <person name="Llopart A."/>
            <person name="Long M."/>
            <person name="Low L."/>
            <person name="Lozovsky E."/>
            <person name="Lu J."/>
            <person name="Luo M."/>
            <person name="Machado C.A."/>
            <person name="Makalowski W."/>
            <person name="Marzo M."/>
            <person name="Matsuda M."/>
            <person name="Matzkin L."/>
            <person name="McAllister B."/>
            <person name="McBride C.S."/>
            <person name="McKernan B."/>
            <person name="McKernan K."/>
            <person name="Mendez-Lago M."/>
            <person name="Minx P."/>
            <person name="Mollenhauer M.U."/>
            <person name="Montooth K."/>
            <person name="Mount S.M."/>
            <person name="Mu X."/>
            <person name="Myers E."/>
            <person name="Negre B."/>
            <person name="Newfeld S."/>
            <person name="Nielsen R."/>
            <person name="Noor M.A."/>
            <person name="O'Grady P."/>
            <person name="Pachter L."/>
            <person name="Papaceit M."/>
            <person name="Parisi M.J."/>
            <person name="Parisi M."/>
            <person name="Parts L."/>
            <person name="Pedersen J.S."/>
            <person name="Pesole G."/>
            <person name="Phillippy A.M."/>
            <person name="Ponting C.P."/>
            <person name="Pop M."/>
            <person name="Porcelli D."/>
            <person name="Powell J.R."/>
            <person name="Prohaska S."/>
            <person name="Pruitt K."/>
            <person name="Puig M."/>
            <person name="Quesneville H."/>
            <person name="Ram K.R."/>
            <person name="Rand D."/>
            <person name="Rasmussen M.D."/>
            <person name="Reed L.K."/>
            <person name="Reenan R."/>
            <person name="Reily A."/>
            <person name="Remington K.A."/>
            <person name="Rieger T.T."/>
            <person name="Ritchie M.G."/>
            <person name="Robin C."/>
            <person name="Rogers Y.H."/>
            <person name="Rohde C."/>
            <person name="Rozas J."/>
            <person name="Rubenfield M.J."/>
            <person name="Ruiz A."/>
            <person name="Russo S."/>
            <person name="Salzberg S.L."/>
            <person name="Sanchez-Gracia A."/>
            <person name="Saranga D.J."/>
            <person name="Sato H."/>
            <person name="Schaeffer S.W."/>
            <person name="Schatz M.C."/>
            <person name="Schlenke T."/>
            <person name="Schwartz R."/>
            <person name="Segarra C."/>
            <person name="Singh R.S."/>
            <person name="Sirot L."/>
            <person name="Sirota M."/>
            <person name="Sisneros N.B."/>
            <person name="Smith C.D."/>
            <person name="Smith T.F."/>
            <person name="Spieth J."/>
            <person name="Stage D.E."/>
            <person name="Stark A."/>
            <person name="Stephan W."/>
            <person name="Strausberg R.L."/>
            <person name="Strempel S."/>
            <person name="Sturgill D."/>
            <person name="Sutton G."/>
            <person name="Sutton G.G."/>
            <person name="Tao W."/>
            <person name="Teichmann S."/>
            <person name="Tobari Y.N."/>
            <person name="Tomimura Y."/>
            <person name="Tsolas J.M."/>
            <person name="Valente V.L."/>
            <person name="Venter E."/>
            <person name="Venter J.C."/>
            <person name="Vicario S."/>
            <person name="Vieira F.G."/>
            <person name="Vilella A.J."/>
            <person name="Villasante A."/>
            <person name="Walenz B."/>
            <person name="Wang J."/>
            <person name="Wasserman M."/>
            <person name="Watts T."/>
            <person name="Wilson D."/>
            <person name="Wilson R.K."/>
            <person name="Wing R.A."/>
            <person name="Wolfner M.F."/>
            <person name="Wong A."/>
            <person name="Wong G.K."/>
            <person name="Wu C.I."/>
            <person name="Wu G."/>
            <person name="Yamamoto D."/>
            <person name="Yang H.P."/>
            <person name="Yang S.P."/>
            <person name="Yorke J.A."/>
            <person name="Yoshida K."/>
            <person name="Zdobnov E."/>
            <person name="Zhang P."/>
            <person name="Zhang Y."/>
            <person name="Zimin A.V."/>
            <person name="Baldwin J."/>
            <person name="Abdouelleil A."/>
            <person name="Abdulkadir J."/>
            <person name="Abebe A."/>
            <person name="Abera B."/>
            <person name="Abreu J."/>
            <person name="Acer S.C."/>
            <person name="Aftuck L."/>
            <person name="Alexander A."/>
            <person name="An P."/>
            <person name="Anderson E."/>
            <person name="Anderson S."/>
            <person name="Arachi H."/>
            <person name="Azer M."/>
            <person name="Bachantsang P."/>
            <person name="Barry A."/>
            <person name="Bayul T."/>
            <person name="Berlin A."/>
            <person name="Bessette D."/>
            <person name="Bloom T."/>
            <person name="Blye J."/>
            <person name="Boguslavskiy L."/>
            <person name="Bonnet C."/>
            <person name="Boukhgalter B."/>
            <person name="Bourzgui I."/>
            <person name="Brown A."/>
            <person name="Cahill P."/>
            <person name="Channer S."/>
            <person name="Cheshatsang Y."/>
            <person name="Chuda L."/>
            <person name="Citroen M."/>
            <person name="Collymore A."/>
            <person name="Cooke P."/>
            <person name="Costello M."/>
            <person name="D'Aco K."/>
            <person name="Daza R."/>
            <person name="De Haan G."/>
            <person name="DeGray S."/>
            <person name="DeMaso C."/>
            <person name="Dhargay N."/>
            <person name="Dooley K."/>
            <person name="Dooley E."/>
            <person name="Doricent M."/>
            <person name="Dorje P."/>
            <person name="Dorjee K."/>
            <person name="Dupes A."/>
            <person name="Elong R."/>
            <person name="Falk J."/>
            <person name="Farina A."/>
            <person name="Faro S."/>
            <person name="Ferguson D."/>
            <person name="Fisher S."/>
            <person name="Foley C.D."/>
            <person name="Franke A."/>
            <person name="Friedrich D."/>
            <person name="Gadbois L."/>
            <person name="Gearin G."/>
            <person name="Gearin C.R."/>
            <person name="Giannoukos G."/>
            <person name="Goode T."/>
            <person name="Graham J."/>
            <person name="Grandbois E."/>
            <person name="Grewal S."/>
            <person name="Gyaltsen K."/>
            <person name="Hafez N."/>
            <person name="Hagos B."/>
            <person name="Hall J."/>
            <person name="Henson C."/>
            <person name="Hollinger A."/>
            <person name="Honan T."/>
            <person name="Huard M.D."/>
            <person name="Hughes L."/>
            <person name="Hurhula B."/>
            <person name="Husby M.E."/>
            <person name="Kamat A."/>
            <person name="Kanga B."/>
            <person name="Kashin S."/>
            <person name="Khazanovich D."/>
            <person name="Kisner P."/>
            <person name="Lance K."/>
            <person name="Lara M."/>
            <person name="Lee W."/>
            <person name="Lennon N."/>
            <person name="Letendre F."/>
            <person name="LeVine R."/>
            <person name="Lipovsky A."/>
            <person name="Liu X."/>
            <person name="Liu J."/>
            <person name="Liu S."/>
            <person name="Lokyitsang T."/>
            <person name="Lokyitsang Y."/>
            <person name="Lubonja R."/>
            <person name="Lui A."/>
            <person name="MacDonald P."/>
            <person name="Magnisalis V."/>
            <person name="Maru K."/>
            <person name="Matthews C."/>
            <person name="McCusker W."/>
            <person name="McDonough S."/>
            <person name="Mehta T."/>
            <person name="Meldrim J."/>
            <person name="Meneus L."/>
            <person name="Mihai O."/>
            <person name="Mihalev A."/>
            <person name="Mihova T."/>
            <person name="Mittelman R."/>
            <person name="Mlenga V."/>
            <person name="Montmayeur A."/>
            <person name="Mulrain L."/>
            <person name="Navidi A."/>
            <person name="Naylor J."/>
            <person name="Negash T."/>
            <person name="Nguyen T."/>
            <person name="Nguyen N."/>
            <person name="Nicol R."/>
            <person name="Norbu C."/>
            <person name="Norbu N."/>
            <person name="Novod N."/>
            <person name="O'Neill B."/>
            <person name="Osman S."/>
            <person name="Markiewicz E."/>
            <person name="Oyono O.L."/>
            <person name="Patti C."/>
            <person name="Phunkhang P."/>
            <person name="Pierre F."/>
            <person name="Priest M."/>
            <person name="Raghuraman S."/>
            <person name="Rege F."/>
            <person name="Reyes R."/>
            <person name="Rise C."/>
            <person name="Rogov P."/>
            <person name="Ross K."/>
            <person name="Ryan E."/>
            <person name="Settipalli S."/>
            <person name="Shea T."/>
            <person name="Sherpa N."/>
            <person name="Shi L."/>
            <person name="Shih D."/>
            <person name="Sparrow T."/>
            <person name="Spaulding J."/>
            <person name="Stalker J."/>
            <person name="Stange-Thomann N."/>
            <person name="Stavropoulos S."/>
            <person name="Stone C."/>
            <person name="Strader C."/>
            <person name="Tesfaye S."/>
            <person name="Thomson T."/>
            <person name="Thoulutsang Y."/>
            <person name="Thoulutsang D."/>
            <person name="Topham K."/>
            <person name="Topping I."/>
            <person name="Tsamla T."/>
            <person name="Vassiliev H."/>
            <person name="Vo A."/>
            <person name="Wangchuk T."/>
            <person name="Wangdi T."/>
            <person name="Weiand M."/>
            <person name="Wilkinson J."/>
            <person name="Wilson A."/>
            <person name="Yadav S."/>
            <person name="Young G."/>
            <person name="Yu Q."/>
            <person name="Zembek L."/>
            <person name="Zhong D."/>
            <person name="Zimmer A."/>
            <person name="Zwirko Z."/>
            <person name="Jaffe D.B."/>
            <person name="Alvarez P."/>
            <person name="Brockman W."/>
            <person name="Butler J."/>
            <person name="Chin C."/>
            <person name="Gnerre S."/>
            <person name="Grabherr M."/>
            <person name="Kleber M."/>
            <person name="Mauceli E."/>
            <person name="MacCallum I."/>
        </authorList>
    </citation>
    <scope>NUCLEOTIDE SEQUENCE [LARGE SCALE GENOMIC DNA]</scope>
    <source>
        <strain evidence="13">TSC#15010-1051.87</strain>
        <strain evidence="14">Tucson 15010-1051.87</strain>
    </source>
</reference>
<evidence type="ECO:0000256" key="7">
    <source>
        <dbReference type="ARBA" id="ARBA00022840"/>
    </source>
</evidence>
<dbReference type="EMBL" id="CH940651">
    <property type="protein sequence ID" value="EDW65111.1"/>
    <property type="molecule type" value="Genomic_DNA"/>
</dbReference>
<dbReference type="GO" id="GO:0004359">
    <property type="term" value="F:glutaminase activity"/>
    <property type="evidence" value="ECO:0007669"/>
    <property type="project" value="InterPro"/>
</dbReference>
<dbReference type="InParanoid" id="B4M2T6"/>
<dbReference type="GO" id="GO:0003952">
    <property type="term" value="F:NAD+ synthase (glutamine-hydrolyzing) activity"/>
    <property type="evidence" value="ECO:0007669"/>
    <property type="project" value="UniProtKB-UniRule"/>
</dbReference>
<reference evidence="13" key="3">
    <citation type="submission" date="2008-06" db="EMBL/GenBank/DDBJ databases">
        <authorList>
            <consortium name="FlyBase"/>
        </authorList>
    </citation>
    <scope>NUCLEOTIDE SEQUENCE</scope>
    <source>
        <strain evidence="13">TSC#15010-1051.87</strain>
    </source>
</reference>
<evidence type="ECO:0000313" key="14">
    <source>
        <dbReference type="Proteomes" id="UP000008792"/>
    </source>
</evidence>
<gene>
    <name evidence="13" type="primary">Dvir\GJ19077</name>
    <name evidence="13" type="ORF">Dvir_GJ19077</name>
</gene>
<dbReference type="PANTHER" id="PTHR23090:SF9">
    <property type="entry name" value="GLUTAMINE-DEPENDENT NAD(+) SYNTHETASE"/>
    <property type="match status" value="1"/>
</dbReference>
<dbReference type="PROSITE" id="PS50263">
    <property type="entry name" value="CN_HYDROLASE"/>
    <property type="match status" value="1"/>
</dbReference>
<dbReference type="HOGENOM" id="CLU_011884_2_0_1"/>
<dbReference type="Proteomes" id="UP000008792">
    <property type="component" value="Unassembled WGS sequence"/>
</dbReference>
<dbReference type="InterPro" id="IPR014445">
    <property type="entry name" value="Gln-dep_NAD_synthase"/>
</dbReference>
<evidence type="ECO:0000256" key="3">
    <source>
        <dbReference type="ARBA" id="ARBA00012743"/>
    </source>
</evidence>
<protein>
    <recommendedName>
        <fullName evidence="4 11">Glutamine-dependent NAD(+) synthetase</fullName>
        <ecNumber evidence="3 11">6.3.5.1</ecNumber>
    </recommendedName>
    <alternativeName>
        <fullName evidence="9 11">NAD(+) synthase [glutamine-hydrolyzing]</fullName>
    </alternativeName>
</protein>
<evidence type="ECO:0000256" key="10">
    <source>
        <dbReference type="ARBA" id="ARBA00052340"/>
    </source>
</evidence>
<evidence type="ECO:0000313" key="13">
    <source>
        <dbReference type="EMBL" id="EDW65111.1"/>
    </source>
</evidence>
<dbReference type="GO" id="GO:0005737">
    <property type="term" value="C:cytoplasm"/>
    <property type="evidence" value="ECO:0007669"/>
    <property type="project" value="InterPro"/>
</dbReference>
<dbReference type="GO" id="GO:0005524">
    <property type="term" value="F:ATP binding"/>
    <property type="evidence" value="ECO:0007669"/>
    <property type="project" value="UniProtKB-UniRule"/>
</dbReference>
<dbReference type="HAMAP" id="MF_02090">
    <property type="entry name" value="NadE_glutamine_dep"/>
    <property type="match status" value="1"/>
</dbReference>
<evidence type="ECO:0000256" key="4">
    <source>
        <dbReference type="ARBA" id="ARBA00017309"/>
    </source>
</evidence>
<evidence type="ECO:0000256" key="2">
    <source>
        <dbReference type="ARBA" id="ARBA00007145"/>
    </source>
</evidence>
<comment type="similarity">
    <text evidence="2 11">In the C-terminal section; belongs to the NAD synthetase family.</text>
</comment>
<proteinExistence type="inferred from homology"/>